<dbReference type="Proteomes" id="UP000005806">
    <property type="component" value="Unassembled WGS sequence"/>
</dbReference>
<keyword evidence="1" id="KW-0808">Transferase</keyword>
<proteinExistence type="predicted"/>
<reference evidence="1 2" key="1">
    <citation type="submission" date="2012-04" db="EMBL/GenBank/DDBJ databases">
        <authorList>
            <person name="Genoscope - CEA"/>
        </authorList>
    </citation>
    <scope>NUCLEOTIDE SEQUENCE [LARGE SCALE GENOMIC DNA]</scope>
    <source>
        <strain evidence="1 2">9432</strain>
    </source>
</reference>
<dbReference type="GO" id="GO:0016740">
    <property type="term" value="F:transferase activity"/>
    <property type="evidence" value="ECO:0007669"/>
    <property type="project" value="UniProtKB-KW"/>
</dbReference>
<dbReference type="EMBL" id="CAIH01000400">
    <property type="protein sequence ID" value="CCH95078.1"/>
    <property type="molecule type" value="Genomic_DNA"/>
</dbReference>
<evidence type="ECO:0000313" key="1">
    <source>
        <dbReference type="EMBL" id="CCH95078.1"/>
    </source>
</evidence>
<comment type="caution">
    <text evidence="1">The sequence shown here is derived from an EMBL/GenBank/DDBJ whole genome shotgun (WGS) entry which is preliminary data.</text>
</comment>
<organism evidence="1 2">
    <name type="scientific">Microcystis aeruginosa PCC 9432</name>
    <dbReference type="NCBI Taxonomy" id="1160280"/>
    <lineage>
        <taxon>Bacteria</taxon>
        <taxon>Bacillati</taxon>
        <taxon>Cyanobacteriota</taxon>
        <taxon>Cyanophyceae</taxon>
        <taxon>Oscillatoriophycideae</taxon>
        <taxon>Chroococcales</taxon>
        <taxon>Microcystaceae</taxon>
        <taxon>Microcystis</taxon>
    </lineage>
</organism>
<evidence type="ECO:0000313" key="2">
    <source>
        <dbReference type="Proteomes" id="UP000005806"/>
    </source>
</evidence>
<gene>
    <name evidence="1" type="ORF">MICCA_640045</name>
</gene>
<name>A0A830ZUW4_MICAE</name>
<dbReference type="AlphaFoldDB" id="A0A830ZUW4"/>
<accession>A0A830ZUW4</accession>
<sequence length="104" mass="12276">MVKPRPTSFSIGLLKRFFSPRPLILDIDYWEMSWFGGDRWFYRSSPRQLARDILKKNGALRDPNHPLYLCWLENLINRADAVTVNNQFLQKRYGGIYLPNGKDT</sequence>
<protein>
    <submittedName>
        <fullName evidence="1">Glycosyl transferase group 1</fullName>
    </submittedName>
</protein>